<sequence length="23" mass="2886">MKPFTLLLRLTERYINLLFQDFN</sequence>
<protein>
    <submittedName>
        <fullName evidence="1">Uncharacterized protein</fullName>
    </submittedName>
</protein>
<dbReference type="Proteomes" id="UP000593577">
    <property type="component" value="Unassembled WGS sequence"/>
</dbReference>
<dbReference type="AlphaFoldDB" id="A0A7J8Y9U8"/>
<proteinExistence type="predicted"/>
<dbReference type="EMBL" id="JABFAA010000011">
    <property type="protein sequence ID" value="MBA0696366.1"/>
    <property type="molecule type" value="Genomic_DNA"/>
</dbReference>
<feature type="non-terminal residue" evidence="1">
    <location>
        <position position="23"/>
    </location>
</feature>
<comment type="caution">
    <text evidence="1">The sequence shown here is derived from an EMBL/GenBank/DDBJ whole genome shotgun (WGS) entry which is preliminary data.</text>
</comment>
<reference evidence="1 2" key="1">
    <citation type="journal article" date="2019" name="Genome Biol. Evol.">
        <title>Insights into the evolution of the New World diploid cottons (Gossypium, subgenus Houzingenia) based on genome sequencing.</title>
        <authorList>
            <person name="Grover C.E."/>
            <person name="Arick M.A. 2nd"/>
            <person name="Thrash A."/>
            <person name="Conover J.L."/>
            <person name="Sanders W.S."/>
            <person name="Peterson D.G."/>
            <person name="Frelichowski J.E."/>
            <person name="Scheffler J.A."/>
            <person name="Scheffler B.E."/>
            <person name="Wendel J.F."/>
        </authorList>
    </citation>
    <scope>NUCLEOTIDE SEQUENCE [LARGE SCALE GENOMIC DNA]</scope>
    <source>
        <strain evidence="1">185</strain>
        <tissue evidence="1">Leaf</tissue>
    </source>
</reference>
<organism evidence="1 2">
    <name type="scientific">Gossypium aridum</name>
    <name type="common">American cotton</name>
    <name type="synonym">Erioxylum aridum</name>
    <dbReference type="NCBI Taxonomy" id="34290"/>
    <lineage>
        <taxon>Eukaryota</taxon>
        <taxon>Viridiplantae</taxon>
        <taxon>Streptophyta</taxon>
        <taxon>Embryophyta</taxon>
        <taxon>Tracheophyta</taxon>
        <taxon>Spermatophyta</taxon>
        <taxon>Magnoliopsida</taxon>
        <taxon>eudicotyledons</taxon>
        <taxon>Gunneridae</taxon>
        <taxon>Pentapetalae</taxon>
        <taxon>rosids</taxon>
        <taxon>malvids</taxon>
        <taxon>Malvales</taxon>
        <taxon>Malvaceae</taxon>
        <taxon>Malvoideae</taxon>
        <taxon>Gossypium</taxon>
    </lineage>
</organism>
<keyword evidence="2" id="KW-1185">Reference proteome</keyword>
<evidence type="ECO:0000313" key="2">
    <source>
        <dbReference type="Proteomes" id="UP000593577"/>
    </source>
</evidence>
<gene>
    <name evidence="1" type="ORF">Goari_002920</name>
</gene>
<name>A0A7J8Y9U8_GOSAI</name>
<accession>A0A7J8Y9U8</accession>
<evidence type="ECO:0000313" key="1">
    <source>
        <dbReference type="EMBL" id="MBA0696366.1"/>
    </source>
</evidence>